<proteinExistence type="predicted"/>
<sequence length="30" mass="3445">MFKLTLDIIPTHLTIINLIVVQMANHLTIQ</sequence>
<evidence type="ECO:0000313" key="2">
    <source>
        <dbReference type="Proteomes" id="UP000320638"/>
    </source>
</evidence>
<dbReference type="Proteomes" id="UP000320638">
    <property type="component" value="Genome"/>
</dbReference>
<protein>
    <submittedName>
        <fullName evidence="1">Uncharacterized protein</fullName>
    </submittedName>
</protein>
<accession>A0A4Y6ELB0</accession>
<dbReference type="EMBL" id="MK894438">
    <property type="protein sequence ID" value="QDF16059.1"/>
    <property type="molecule type" value="Genomic_DNA"/>
</dbReference>
<name>A0A4Y6ELB0_9CAUD</name>
<reference evidence="1 2" key="1">
    <citation type="submission" date="2019-05" db="EMBL/GenBank/DDBJ databases">
        <authorList>
            <person name="Berry L.J."/>
            <person name="Reagor J.P."/>
            <person name="Chani A.S."/>
            <person name="Suter H.M."/>
            <person name="Vanzant E.P."/>
            <person name="Fields E.J."/>
            <person name="Sabotchick N.R."/>
            <person name="Mahoney L.M."/>
            <person name="Gaffney B.L."/>
            <person name="Staples A.K."/>
            <person name="King R.A."/>
            <person name="Rinehart C.A."/>
            <person name="Rowland N.S."/>
            <person name="Garlena R.A."/>
            <person name="Russell D.A."/>
            <person name="Pope W.H."/>
            <person name="Jacobs-Sera D."/>
            <person name="Hendrix R.W."/>
            <person name="Hatfull G.F."/>
        </authorList>
    </citation>
    <scope>NUCLEOTIDE SEQUENCE [LARGE SCALE GENOMIC DNA]</scope>
</reference>
<organism evidence="1 2">
    <name type="scientific">Microbacterium phage LilyLou</name>
    <dbReference type="NCBI Taxonomy" id="2590876"/>
    <lineage>
        <taxon>Viruses</taxon>
        <taxon>Duplodnaviria</taxon>
        <taxon>Heunggongvirae</taxon>
        <taxon>Uroviricota</taxon>
        <taxon>Caudoviricetes</taxon>
        <taxon>Eekayvirinae</taxon>
        <taxon>Tinytimothyvirus</taxon>
        <taxon>Tinytimothyvirus alex44</taxon>
    </lineage>
</organism>
<gene>
    <name evidence="1" type="primary">31</name>
    <name evidence="1" type="ORF">SEA_LILYLOU_31</name>
</gene>
<evidence type="ECO:0000313" key="1">
    <source>
        <dbReference type="EMBL" id="QDF16059.1"/>
    </source>
</evidence>